<dbReference type="PRINTS" id="PR00320">
    <property type="entry name" value="GPROTEINBRPT"/>
</dbReference>
<feature type="repeat" description="WD" evidence="3">
    <location>
        <begin position="425"/>
        <end position="451"/>
    </location>
</feature>
<dbReference type="PANTHER" id="PTHR22847">
    <property type="entry name" value="WD40 REPEAT PROTEIN"/>
    <property type="match status" value="1"/>
</dbReference>
<dbReference type="CDD" id="cd00200">
    <property type="entry name" value="WD40"/>
    <property type="match status" value="1"/>
</dbReference>
<feature type="repeat" description="WD" evidence="3">
    <location>
        <begin position="196"/>
        <end position="229"/>
    </location>
</feature>
<gene>
    <name evidence="5" type="ORF">OsJ_12415</name>
</gene>
<reference evidence="5" key="2">
    <citation type="submission" date="2008-12" db="EMBL/GenBank/DDBJ databases">
        <title>Improved gene annotation of the rice (Oryza sativa) genomes.</title>
        <authorList>
            <person name="Wang J."/>
            <person name="Li R."/>
            <person name="Fan W."/>
            <person name="Huang Q."/>
            <person name="Zhang J."/>
            <person name="Zhou Y."/>
            <person name="Hu Y."/>
            <person name="Zi S."/>
            <person name="Li J."/>
            <person name="Ni P."/>
            <person name="Zheng H."/>
            <person name="Zhang Y."/>
            <person name="Zhao M."/>
            <person name="Hao Q."/>
            <person name="McDermott J."/>
            <person name="Samudrala R."/>
            <person name="Kristiansen K."/>
            <person name="Wong G.K.-S."/>
        </authorList>
    </citation>
    <scope>NUCLEOTIDE SEQUENCE</scope>
</reference>
<evidence type="ECO:0000256" key="4">
    <source>
        <dbReference type="SAM" id="MobiDB-lite"/>
    </source>
</evidence>
<evidence type="ECO:0000256" key="1">
    <source>
        <dbReference type="ARBA" id="ARBA00022574"/>
    </source>
</evidence>
<dbReference type="InterPro" id="IPR020472">
    <property type="entry name" value="WD40_PAC1"/>
</dbReference>
<dbReference type="PROSITE" id="PS50294">
    <property type="entry name" value="WD_REPEATS_REGION"/>
    <property type="match status" value="5"/>
</dbReference>
<reference evidence="5" key="1">
    <citation type="journal article" date="2005" name="PLoS Biol.">
        <title>The genomes of Oryza sativa: a history of duplications.</title>
        <authorList>
            <person name="Yu J."/>
            <person name="Wang J."/>
            <person name="Lin W."/>
            <person name="Li S."/>
            <person name="Li H."/>
            <person name="Zhou J."/>
            <person name="Ni P."/>
            <person name="Dong W."/>
            <person name="Hu S."/>
            <person name="Zeng C."/>
            <person name="Zhang J."/>
            <person name="Zhang Y."/>
            <person name="Li R."/>
            <person name="Xu Z."/>
            <person name="Li S."/>
            <person name="Li X."/>
            <person name="Zheng H."/>
            <person name="Cong L."/>
            <person name="Lin L."/>
            <person name="Yin J."/>
            <person name="Geng J."/>
            <person name="Li G."/>
            <person name="Shi J."/>
            <person name="Liu J."/>
            <person name="Lv H."/>
            <person name="Li J."/>
            <person name="Wang J."/>
            <person name="Deng Y."/>
            <person name="Ran L."/>
            <person name="Shi X."/>
            <person name="Wang X."/>
            <person name="Wu Q."/>
            <person name="Li C."/>
            <person name="Ren X."/>
            <person name="Wang J."/>
            <person name="Wang X."/>
            <person name="Li D."/>
            <person name="Liu D."/>
            <person name="Zhang X."/>
            <person name="Ji Z."/>
            <person name="Zhao W."/>
            <person name="Sun Y."/>
            <person name="Zhang Z."/>
            <person name="Bao J."/>
            <person name="Han Y."/>
            <person name="Dong L."/>
            <person name="Ji J."/>
            <person name="Chen P."/>
            <person name="Wu S."/>
            <person name="Liu J."/>
            <person name="Xiao Y."/>
            <person name="Bu D."/>
            <person name="Tan J."/>
            <person name="Yang L."/>
            <person name="Ye C."/>
            <person name="Zhang J."/>
            <person name="Xu J."/>
            <person name="Zhou Y."/>
            <person name="Yu Y."/>
            <person name="Zhang B."/>
            <person name="Zhuang S."/>
            <person name="Wei H."/>
            <person name="Liu B."/>
            <person name="Lei M."/>
            <person name="Yu H."/>
            <person name="Li Y."/>
            <person name="Xu H."/>
            <person name="Wei S."/>
            <person name="He X."/>
            <person name="Fang L."/>
            <person name="Zhang Z."/>
            <person name="Zhang Y."/>
            <person name="Huang X."/>
            <person name="Su Z."/>
            <person name="Tong W."/>
            <person name="Li J."/>
            <person name="Tong Z."/>
            <person name="Li S."/>
            <person name="Ye J."/>
            <person name="Wang L."/>
            <person name="Fang L."/>
            <person name="Lei T."/>
            <person name="Chen C."/>
            <person name="Chen H."/>
            <person name="Xu Z."/>
            <person name="Li H."/>
            <person name="Huang H."/>
            <person name="Zhang F."/>
            <person name="Xu H."/>
            <person name="Li N."/>
            <person name="Zhao C."/>
            <person name="Li S."/>
            <person name="Dong L."/>
            <person name="Huang Y."/>
            <person name="Li L."/>
            <person name="Xi Y."/>
            <person name="Qi Q."/>
            <person name="Li W."/>
            <person name="Zhang B."/>
            <person name="Hu W."/>
            <person name="Zhang Y."/>
            <person name="Tian X."/>
            <person name="Jiao Y."/>
            <person name="Liang X."/>
            <person name="Jin J."/>
            <person name="Gao L."/>
            <person name="Zheng W."/>
            <person name="Hao B."/>
            <person name="Liu S."/>
            <person name="Wang W."/>
            <person name="Yuan L."/>
            <person name="Cao M."/>
            <person name="McDermott J."/>
            <person name="Samudrala R."/>
            <person name="Wang J."/>
            <person name="Wong G.K."/>
            <person name="Yang H."/>
        </authorList>
    </citation>
    <scope>NUCLEOTIDE SEQUENCE [LARGE SCALE GENOMIC DNA]</scope>
</reference>
<evidence type="ECO:0000256" key="3">
    <source>
        <dbReference type="PROSITE-ProRule" id="PRU00221"/>
    </source>
</evidence>
<feature type="repeat" description="WD" evidence="3">
    <location>
        <begin position="46"/>
        <end position="87"/>
    </location>
</feature>
<feature type="repeat" description="WD" evidence="3">
    <location>
        <begin position="289"/>
        <end position="330"/>
    </location>
</feature>
<organism evidence="5">
    <name type="scientific">Oryza sativa subsp. japonica</name>
    <name type="common">Rice</name>
    <dbReference type="NCBI Taxonomy" id="39947"/>
    <lineage>
        <taxon>Eukaryota</taxon>
        <taxon>Viridiplantae</taxon>
        <taxon>Streptophyta</taxon>
        <taxon>Embryophyta</taxon>
        <taxon>Tracheophyta</taxon>
        <taxon>Spermatophyta</taxon>
        <taxon>Magnoliopsida</taxon>
        <taxon>Liliopsida</taxon>
        <taxon>Poales</taxon>
        <taxon>Poaceae</taxon>
        <taxon>BOP clade</taxon>
        <taxon>Oryzoideae</taxon>
        <taxon>Oryzeae</taxon>
        <taxon>Oryzinae</taxon>
        <taxon>Oryza</taxon>
        <taxon>Oryza sativa</taxon>
    </lineage>
</organism>
<dbReference type="AlphaFoldDB" id="B9FBA4"/>
<dbReference type="SMART" id="SM00320">
    <property type="entry name" value="WD40"/>
    <property type="match status" value="9"/>
</dbReference>
<feature type="repeat" description="WD" evidence="3">
    <location>
        <begin position="4"/>
        <end position="45"/>
    </location>
</feature>
<keyword evidence="1 3" id="KW-0853">WD repeat</keyword>
<dbReference type="EMBL" id="CM000140">
    <property type="protein sequence ID" value="EEE59842.1"/>
    <property type="molecule type" value="Genomic_DNA"/>
</dbReference>
<name>B9FBA4_ORYSJ</name>
<dbReference type="PANTHER" id="PTHR22847:SF637">
    <property type="entry name" value="WD REPEAT DOMAIN 5B"/>
    <property type="match status" value="1"/>
</dbReference>
<keyword evidence="2" id="KW-0677">Repeat</keyword>
<feature type="repeat" description="WD" evidence="3">
    <location>
        <begin position="452"/>
        <end position="478"/>
    </location>
</feature>
<dbReference type="PROSITE" id="PS50082">
    <property type="entry name" value="WD_REPEATS_2"/>
    <property type="match status" value="7"/>
</dbReference>
<dbReference type="InterPro" id="IPR015943">
    <property type="entry name" value="WD40/YVTN_repeat-like_dom_sf"/>
</dbReference>
<dbReference type="InterPro" id="IPR001680">
    <property type="entry name" value="WD40_rpt"/>
</dbReference>
<feature type="region of interest" description="Disordered" evidence="4">
    <location>
        <begin position="136"/>
        <end position="210"/>
    </location>
</feature>
<evidence type="ECO:0000313" key="5">
    <source>
        <dbReference type="EMBL" id="EEE59842.1"/>
    </source>
</evidence>
<dbReference type="Gene3D" id="2.130.10.10">
    <property type="entry name" value="YVTN repeat-like/Quinoprotein amine dehydrogenase"/>
    <property type="match status" value="3"/>
</dbReference>
<evidence type="ECO:0000256" key="2">
    <source>
        <dbReference type="ARBA" id="ARBA00022737"/>
    </source>
</evidence>
<accession>B9FBA4</accession>
<feature type="repeat" description="WD" evidence="3">
    <location>
        <begin position="247"/>
        <end position="288"/>
    </location>
</feature>
<proteinExistence type="predicted"/>
<dbReference type="Pfam" id="PF00400">
    <property type="entry name" value="WD40"/>
    <property type="match status" value="9"/>
</dbReference>
<dbReference type="InterPro" id="IPR019775">
    <property type="entry name" value="WD40_repeat_CS"/>
</dbReference>
<dbReference type="FunFam" id="2.130.10.10:FF:000228">
    <property type="entry name" value="COMPASS-like H3K4 histone methylase component WDR5A"/>
    <property type="match status" value="2"/>
</dbReference>
<dbReference type="Proteomes" id="UP000007752">
    <property type="component" value="Chromosome 3"/>
</dbReference>
<dbReference type="PROSITE" id="PS00678">
    <property type="entry name" value="WD_REPEATS_1"/>
    <property type="match status" value="4"/>
</dbReference>
<dbReference type="InterPro" id="IPR036322">
    <property type="entry name" value="WD40_repeat_dom_sf"/>
</dbReference>
<protein>
    <submittedName>
        <fullName evidence="5">Uncharacterized protein</fullName>
    </submittedName>
</protein>
<dbReference type="SUPFAM" id="SSF50978">
    <property type="entry name" value="WD40 repeat-like"/>
    <property type="match status" value="2"/>
</dbReference>
<dbReference type="GO" id="GO:0035097">
    <property type="term" value="C:histone methyltransferase complex"/>
    <property type="evidence" value="ECO:0007669"/>
    <property type="project" value="UniProtKB-ARBA"/>
</dbReference>
<feature type="compositionally biased region" description="Low complexity" evidence="4">
    <location>
        <begin position="166"/>
        <end position="186"/>
    </location>
</feature>
<sequence length="495" mass="53396">MKTLSGHTNYAFCLAFSPHGNMLASGSFDETVRVWEVRSGRCLRVLPAHSEPVTSVDFNRDGAMIVSGSYDGLCRIWDSATGHCIKTLIDDESPPVSFAKFSPNGKFVLAATLDSKLKFPKPQTLVPFPVSGWRGAGQWRRRTTRGTPCARRWRATAAPCPPSSSPPTAASSRRPPPTSSSASGAPPTSPAPSPSSRATGEGVSDLAFSPDGRLIASASDDRTVRIWDLGDGGGGGGGGEPRLMKTLSGHTNYAFCLAFSPHGNMLASGSFDETVRVWEVRSGRCLRVLPAHSEPVTSVDFNRDGAMIVSGSYDGLCRIWDSATGHCIKTLIDDESPPVSFAKFSPNGKFVLAATLDSKLYIRSFQQSYQPPSMLETILGTISQEIGVGLSARRLWNFSAGKFLKTYTGHVNTKYCIPAAFSITNGKYIVSGSEDKCVYIWDLQSRKILQKLEGHTDTVIAVSCHPNENMIASGGLDGDKTVKVWVQKEEDQMEV</sequence>